<dbReference type="PANTHER" id="PTHR45737:SF6">
    <property type="entry name" value="VON WILLEBRAND FACTOR A DOMAIN-CONTAINING PROTEIN 5A"/>
    <property type="match status" value="1"/>
</dbReference>
<dbReference type="Gene3D" id="3.40.50.410">
    <property type="entry name" value="von Willebrand factor, type A domain"/>
    <property type="match status" value="1"/>
</dbReference>
<reference evidence="5" key="2">
    <citation type="submission" date="2015-01" db="EMBL/GenBank/DDBJ databases">
        <title>Evolutionary Origins and Diversification of the Mycorrhizal Mutualists.</title>
        <authorList>
            <consortium name="DOE Joint Genome Institute"/>
            <consortium name="Mycorrhizal Genomics Consortium"/>
            <person name="Kohler A."/>
            <person name="Kuo A."/>
            <person name="Nagy L.G."/>
            <person name="Floudas D."/>
            <person name="Copeland A."/>
            <person name="Barry K.W."/>
            <person name="Cichocki N."/>
            <person name="Veneault-Fourrey C."/>
            <person name="LaButti K."/>
            <person name="Lindquist E.A."/>
            <person name="Lipzen A."/>
            <person name="Lundell T."/>
            <person name="Morin E."/>
            <person name="Murat C."/>
            <person name="Riley R."/>
            <person name="Ohm R."/>
            <person name="Sun H."/>
            <person name="Tunlid A."/>
            <person name="Henrissat B."/>
            <person name="Grigoriev I.V."/>
            <person name="Hibbett D.S."/>
            <person name="Martin F."/>
        </authorList>
    </citation>
    <scope>NUCLEOTIDE SEQUENCE [LARGE SCALE GENOMIC DNA]</scope>
    <source>
        <strain evidence="5">F 1598</strain>
    </source>
</reference>
<evidence type="ECO:0000259" key="3">
    <source>
        <dbReference type="PROSITE" id="PS51468"/>
    </source>
</evidence>
<keyword evidence="5" id="KW-1185">Reference proteome</keyword>
<dbReference type="SUPFAM" id="SSF53300">
    <property type="entry name" value="vWA-like"/>
    <property type="match status" value="1"/>
</dbReference>
<feature type="region of interest" description="Disordered" evidence="1">
    <location>
        <begin position="630"/>
        <end position="661"/>
    </location>
</feature>
<evidence type="ECO:0000259" key="2">
    <source>
        <dbReference type="PROSITE" id="PS50234"/>
    </source>
</evidence>
<dbReference type="InParanoid" id="A0A0C3BTJ9"/>
<dbReference type="PANTHER" id="PTHR45737">
    <property type="entry name" value="VON WILLEBRAND FACTOR A DOMAIN-CONTAINING PROTEIN 5A"/>
    <property type="match status" value="1"/>
</dbReference>
<evidence type="ECO:0008006" key="6">
    <source>
        <dbReference type="Google" id="ProtNLM"/>
    </source>
</evidence>
<dbReference type="HOGENOM" id="CLU_003826_0_0_1"/>
<dbReference type="AlphaFoldDB" id="A0A0C3BTJ9"/>
<feature type="domain" description="VIT" evidence="3">
    <location>
        <begin position="9"/>
        <end position="139"/>
    </location>
</feature>
<dbReference type="PROSITE" id="PS51468">
    <property type="entry name" value="VIT"/>
    <property type="match status" value="1"/>
</dbReference>
<protein>
    <recommendedName>
        <fullName evidence="6">VWFA domain-containing protein</fullName>
    </recommendedName>
</protein>
<name>A0A0C3BTJ9_PILCF</name>
<dbReference type="InterPro" id="IPR013694">
    <property type="entry name" value="VIT"/>
</dbReference>
<dbReference type="EMBL" id="KN833003">
    <property type="protein sequence ID" value="KIM80622.1"/>
    <property type="molecule type" value="Genomic_DNA"/>
</dbReference>
<evidence type="ECO:0000256" key="1">
    <source>
        <dbReference type="SAM" id="MobiDB-lite"/>
    </source>
</evidence>
<dbReference type="OrthoDB" id="1729737at2759"/>
<dbReference type="InterPro" id="IPR036465">
    <property type="entry name" value="vWFA_dom_sf"/>
</dbReference>
<reference evidence="4 5" key="1">
    <citation type="submission" date="2014-04" db="EMBL/GenBank/DDBJ databases">
        <authorList>
            <consortium name="DOE Joint Genome Institute"/>
            <person name="Kuo A."/>
            <person name="Tarkka M."/>
            <person name="Buscot F."/>
            <person name="Kohler A."/>
            <person name="Nagy L.G."/>
            <person name="Floudas D."/>
            <person name="Copeland A."/>
            <person name="Barry K.W."/>
            <person name="Cichocki N."/>
            <person name="Veneault-Fourrey C."/>
            <person name="LaButti K."/>
            <person name="Lindquist E.A."/>
            <person name="Lipzen A."/>
            <person name="Lundell T."/>
            <person name="Morin E."/>
            <person name="Murat C."/>
            <person name="Sun H."/>
            <person name="Tunlid A."/>
            <person name="Henrissat B."/>
            <person name="Grigoriev I.V."/>
            <person name="Hibbett D.S."/>
            <person name="Martin F."/>
            <person name="Nordberg H.P."/>
            <person name="Cantor M.N."/>
            <person name="Hua S.X."/>
        </authorList>
    </citation>
    <scope>NUCLEOTIDE SEQUENCE [LARGE SCALE GENOMIC DNA]</scope>
    <source>
        <strain evidence="4 5">F 1598</strain>
    </source>
</reference>
<organism evidence="4 5">
    <name type="scientific">Piloderma croceum (strain F 1598)</name>
    <dbReference type="NCBI Taxonomy" id="765440"/>
    <lineage>
        <taxon>Eukaryota</taxon>
        <taxon>Fungi</taxon>
        <taxon>Dikarya</taxon>
        <taxon>Basidiomycota</taxon>
        <taxon>Agaricomycotina</taxon>
        <taxon>Agaricomycetes</taxon>
        <taxon>Agaricomycetidae</taxon>
        <taxon>Atheliales</taxon>
        <taxon>Atheliaceae</taxon>
        <taxon>Piloderma</taxon>
    </lineage>
</organism>
<feature type="region of interest" description="Disordered" evidence="1">
    <location>
        <begin position="686"/>
        <end position="757"/>
    </location>
</feature>
<dbReference type="PROSITE" id="PS50234">
    <property type="entry name" value="VWFA"/>
    <property type="match status" value="1"/>
</dbReference>
<dbReference type="SMART" id="SM00327">
    <property type="entry name" value="VWA"/>
    <property type="match status" value="1"/>
</dbReference>
<dbReference type="Proteomes" id="UP000054166">
    <property type="component" value="Unassembled WGS sequence"/>
</dbReference>
<dbReference type="InterPro" id="IPR002035">
    <property type="entry name" value="VWF_A"/>
</dbReference>
<evidence type="ECO:0000313" key="5">
    <source>
        <dbReference type="Proteomes" id="UP000054166"/>
    </source>
</evidence>
<gene>
    <name evidence="4" type="ORF">PILCRDRAFT_822363</name>
</gene>
<dbReference type="Pfam" id="PF13768">
    <property type="entry name" value="VWA_3"/>
    <property type="match status" value="1"/>
</dbReference>
<sequence length="883" mass="95708">MSVVQEPFNGVVYNSPDQGLVHLLLEDLVVKVLICDVSASVMLTQTYTNTSEASTGRAKYVFPIPSRAAVCAFEMEHADGRAIVGVSKEKLKAAEEHEAAIHEGKFTGLMEWVTDDVFTISVGSIAAMQSVKTRLVYVLDLMDDEIAEQVRFQLPVAIGKRYGTPPFGIENAASATTQTRIRITVDIQMSGRIRNVSCPTHTIGPLIPYKTHLGKRSHRRTTVKFRSAAFLQHDFVLTIQADGLDAPRCFAEPDLRGAGTIAMQLTMIPKFKLPPIPAQEFIFVVDRSGSMSGPRMETAKQTLKILLHMLPSDLTIFNIVSFGSRADSLWSNSQNYTQATLDFGTKHVESMSANYGGTEIRSALSLALRARNFHQPTVVFVLTDGESTDIDGTTATVADAVSASTDDAPLRVFTLGIGDTVSTAMCEGIARVGHGLCLLAVSSESIVGKCARLLRAGRSSILKNVSIDWGVPPENTTNGTARFVPPQDLLNGGSSTVQISPAPAVQQTPHQLYNIDPGMRFIVFMITTHKAVPRHITLRGELDGTASPVTWTIPVEYVKPLRNETPAIPLVHTLAARRLITDFEDDRAPLPTASAHASVEDIRKAVIVRLGIEYQLASKHTSFVAVEDTTQTMPSRGIRDSRGRSLRQRTHPINQNEDGQGSLLENIIGGALGLLTYAMNYFQGTSSRGRSSRNVPGAFPASRPASLSPVGNRGRSTTSLSTLSSLNGSLSAWSTSRTPSPSPPQSETMEHERSPSPVLQDLHQASAAVQRQYAFDQGSTRPPDAGGPVPPQIFDLVQLQSFDGSFSLNDSLGQIVGHDAIGRAAEFQVDHKKWATALAVAFFKKHLSKQPDLLQGLIDKAMEFARDDVNFDSLVVRAKALIA</sequence>
<accession>A0A0C3BTJ9</accession>
<feature type="compositionally biased region" description="Low complexity" evidence="1">
    <location>
        <begin position="711"/>
        <end position="739"/>
    </location>
</feature>
<dbReference type="SMART" id="SM00609">
    <property type="entry name" value="VIT"/>
    <property type="match status" value="1"/>
</dbReference>
<feature type="domain" description="VWFA" evidence="2">
    <location>
        <begin position="280"/>
        <end position="465"/>
    </location>
</feature>
<proteinExistence type="predicted"/>
<evidence type="ECO:0000313" key="4">
    <source>
        <dbReference type="EMBL" id="KIM80622.1"/>
    </source>
</evidence>
<dbReference type="Pfam" id="PF08487">
    <property type="entry name" value="VIT"/>
    <property type="match status" value="1"/>
</dbReference>
<dbReference type="STRING" id="765440.A0A0C3BTJ9"/>